<dbReference type="SMART" id="SM00028">
    <property type="entry name" value="TPR"/>
    <property type="match status" value="4"/>
</dbReference>
<reference evidence="2 3" key="1">
    <citation type="submission" date="2015-10" db="EMBL/GenBank/DDBJ databases">
        <title>Draft genome sequence of pyrrolomycin-producing Streptomyces vitaminophilus.</title>
        <authorList>
            <person name="Graham D.E."/>
            <person name="Mahan K.M."/>
            <person name="Klingeman D.M."/>
            <person name="Hettich R.L."/>
            <person name="Parry R.J."/>
        </authorList>
    </citation>
    <scope>NUCLEOTIDE SEQUENCE [LARGE SCALE GENOMIC DNA]</scope>
    <source>
        <strain evidence="2 3">ATCC 31673</strain>
    </source>
</reference>
<organism evidence="2 3">
    <name type="scientific">Wenjunlia vitaminophila</name>
    <name type="common">Streptomyces vitaminophilus</name>
    <dbReference type="NCBI Taxonomy" id="76728"/>
    <lineage>
        <taxon>Bacteria</taxon>
        <taxon>Bacillati</taxon>
        <taxon>Actinomycetota</taxon>
        <taxon>Actinomycetes</taxon>
        <taxon>Kitasatosporales</taxon>
        <taxon>Streptomycetaceae</taxon>
        <taxon>Wenjunlia</taxon>
    </lineage>
</organism>
<dbReference type="PANTHER" id="PTHR47691">
    <property type="entry name" value="REGULATOR-RELATED"/>
    <property type="match status" value="1"/>
</dbReference>
<dbReference type="InterPro" id="IPR027417">
    <property type="entry name" value="P-loop_NTPase"/>
</dbReference>
<evidence type="ECO:0000313" key="2">
    <source>
        <dbReference type="EMBL" id="KRV46988.1"/>
    </source>
</evidence>
<dbReference type="eggNOG" id="COG0464">
    <property type="taxonomic scope" value="Bacteria"/>
</dbReference>
<dbReference type="Gene3D" id="3.40.50.300">
    <property type="entry name" value="P-loop containing nucleotide triphosphate hydrolases"/>
    <property type="match status" value="1"/>
</dbReference>
<dbReference type="PRINTS" id="PR00364">
    <property type="entry name" value="DISEASERSIST"/>
</dbReference>
<dbReference type="EMBL" id="LLZU01000038">
    <property type="protein sequence ID" value="KRV46988.1"/>
    <property type="molecule type" value="Genomic_DNA"/>
</dbReference>
<evidence type="ECO:0000313" key="3">
    <source>
        <dbReference type="Proteomes" id="UP000050867"/>
    </source>
</evidence>
<dbReference type="InterPro" id="IPR011990">
    <property type="entry name" value="TPR-like_helical_dom_sf"/>
</dbReference>
<dbReference type="PANTHER" id="PTHR47691:SF3">
    <property type="entry name" value="HTH-TYPE TRANSCRIPTIONAL REGULATOR RV0890C-RELATED"/>
    <property type="match status" value="1"/>
</dbReference>
<dbReference type="STRING" id="76728.AQ490_09510"/>
<dbReference type="InterPro" id="IPR019734">
    <property type="entry name" value="TPR_rpt"/>
</dbReference>
<feature type="compositionally biased region" description="Low complexity" evidence="1">
    <location>
        <begin position="55"/>
        <end position="64"/>
    </location>
</feature>
<dbReference type="eggNOG" id="COG0457">
    <property type="taxonomic scope" value="Bacteria"/>
</dbReference>
<keyword evidence="3" id="KW-1185">Reference proteome</keyword>
<gene>
    <name evidence="2" type="ORF">AQ490_09510</name>
</gene>
<evidence type="ECO:0000256" key="1">
    <source>
        <dbReference type="SAM" id="MobiDB-lite"/>
    </source>
</evidence>
<feature type="compositionally biased region" description="Low complexity" evidence="1">
    <location>
        <begin position="322"/>
        <end position="331"/>
    </location>
</feature>
<feature type="compositionally biased region" description="Basic and acidic residues" evidence="1">
    <location>
        <begin position="65"/>
        <end position="74"/>
    </location>
</feature>
<feature type="region of interest" description="Disordered" evidence="1">
    <location>
        <begin position="1"/>
        <end position="85"/>
    </location>
</feature>
<comment type="caution">
    <text evidence="2">The sequence shown here is derived from an EMBL/GenBank/DDBJ whole genome shotgun (WGS) entry which is preliminary data.</text>
</comment>
<feature type="region of interest" description="Disordered" evidence="1">
    <location>
        <begin position="226"/>
        <end position="370"/>
    </location>
</feature>
<feature type="compositionally biased region" description="Basic and acidic residues" evidence="1">
    <location>
        <begin position="1"/>
        <end position="21"/>
    </location>
</feature>
<protein>
    <submittedName>
        <fullName evidence="2">Uncharacterized protein</fullName>
    </submittedName>
</protein>
<name>A0A0T6LMA3_WENVI</name>
<dbReference type="AlphaFoldDB" id="A0A0T6LMA3"/>
<accession>A0A0T6LMA3</accession>
<dbReference type="SUPFAM" id="SSF48452">
    <property type="entry name" value="TPR-like"/>
    <property type="match status" value="2"/>
</dbReference>
<dbReference type="Gene3D" id="1.25.40.10">
    <property type="entry name" value="Tetratricopeptide repeat domain"/>
    <property type="match status" value="2"/>
</dbReference>
<dbReference type="Pfam" id="PF13174">
    <property type="entry name" value="TPR_6"/>
    <property type="match status" value="1"/>
</dbReference>
<dbReference type="SUPFAM" id="SSF52540">
    <property type="entry name" value="P-loop containing nucleoside triphosphate hydrolases"/>
    <property type="match status" value="1"/>
</dbReference>
<proteinExistence type="predicted"/>
<sequence>MSGRRQGGEHPGPENQWRDTGTDQGTTNGAADGTRPVALTDHAAKQQVSGEEAARGAAVGGVPREGPDGGRGTERGGGAPFARPEDLHAFRRLVERATNDPAARRHAHAAAERVATGTRAEYAAYLRSVAEGRALGRFPARTASVAGAGFGAVGLTVELASGAGPAMAVGMGALVSVAAVGGALLHQPRHVRRAAAERTARERRRIWLAAMERTLKEQFSEGQALFETPPHAETPDTTAGQDHSGPSAAPHDTADPEALPEAGAASRLHSPPARGGDPRVGPHATVTGGRPSSTGGPEPASEHPNGMSPSGDVAPEGGAAHGTGTPEEVPGGPSGEGAPDAPPASSRRLPLPRRDRTPTSASLHLPVRRGPFLGRDSALARVSGWARPDGAPGGLPSPCVVVLHGPPGAGRTALAVAAAELLGERYHSRCLVSLRGGGAEAGDDAAAPLSTRDALLRLLNQLGAPKQDLLFRDPASRDTHVRRLRQQYQEHLTHQPAVLILDDAADAAQVRPLVPVRSPSLVLITSREPLDLGDQFTTHRLAVGALTDAEAEELFAAVAGREPGSAGDRALLRAAQGLPLALCMAGAAVARGAGAGDPFGGPEDPQAVLRYGYLTLEPVAQQLFRRLALIGSGTLGAAAAAALLDPDDSPAAGGKATQRAAATHLDALCRARMVEEVSGGRFRLPDMLRAFALRQLAEEDSAQQRSAAQERLVRDYAELAERVIHRVEGASSARTVRSMLRSAPGASRVPFRRGDEGLPAALNWLDEESGLITAALRQADDVDPAAVQRLVEALCDYCLLRGDLYRLGEIAELARGLGEPVVRSVRLRTGIAARQLGQLDRARTTLSSLVSVYREGHNEAGAARALCSLGITLHHRGNLPEATAKLREALELQQPEDQRGDRAWTLHALGAVLRDRGELDEAWRLLHEAQRLHEETESLHGQAWTCLQLGQVHLRIGEVAEAEEQLWLSQELYRMTRDARGEAWALTQLGRARLLRGEAERAVLELNGARTRHREQEDARGEAWTLYYLGQALEDAGRLDRAEDALSRARHMFSTMGDRYGHACARHHFGRVTRDRLAGRSGSLRNTGFARQLLHEARQDFRAVGLPHGEAWSCVELAVVDAGCGRISRAVDVLQDARELFDGLRDGRGASWATFLLCTLAPLTSDDGLRTAHETLAGLLEAPGCHPTVREHARRWMDGPWLETHGDGPWPVWRLGLTPSRGARDVMGTPIRG</sequence>
<dbReference type="Pfam" id="PF13424">
    <property type="entry name" value="TPR_12"/>
    <property type="match status" value="1"/>
</dbReference>
<dbReference type="Proteomes" id="UP000050867">
    <property type="component" value="Unassembled WGS sequence"/>
</dbReference>